<dbReference type="AlphaFoldDB" id="A0A9X1MNF3"/>
<dbReference type="GO" id="GO:0009403">
    <property type="term" value="P:toxin biosynthetic process"/>
    <property type="evidence" value="ECO:0007669"/>
    <property type="project" value="InterPro"/>
</dbReference>
<evidence type="ECO:0000256" key="4">
    <source>
        <dbReference type="ARBA" id="ARBA00023136"/>
    </source>
</evidence>
<protein>
    <recommendedName>
        <fullName evidence="8">CvpA family protein</fullName>
    </recommendedName>
</protein>
<dbReference type="RefSeq" id="WP_230219729.1">
    <property type="nucleotide sequence ID" value="NZ_JAJKFT010000010.1"/>
</dbReference>
<evidence type="ECO:0000313" key="7">
    <source>
        <dbReference type="Proteomes" id="UP001139103"/>
    </source>
</evidence>
<evidence type="ECO:0000256" key="1">
    <source>
        <dbReference type="ARBA" id="ARBA00004141"/>
    </source>
</evidence>
<evidence type="ECO:0000313" key="6">
    <source>
        <dbReference type="EMBL" id="MCC9629492.1"/>
    </source>
</evidence>
<evidence type="ECO:0000256" key="3">
    <source>
        <dbReference type="ARBA" id="ARBA00022989"/>
    </source>
</evidence>
<dbReference type="Proteomes" id="UP001139103">
    <property type="component" value="Unassembled WGS sequence"/>
</dbReference>
<sequence>MNMNYLVLLILQVAFFALTFSQGFWTCALMMFNITFAGVMAANYATPLANLLVSLYDGLFYFSEFLSMWILFLIFFAITRAITEKLSPVPVRIGGGTREQILDYVFCGWASSIFLAWCAFSFFAAPIGAEGFQNMMRGSAFSASGAIFGGWYVQLPSTLGMGLLGKPFETDKYIESRLKRNAELKTKKGLFDTP</sequence>
<comment type="subcellular location">
    <subcellularLocation>
        <location evidence="1">Membrane</location>
        <topology evidence="1">Multi-pass membrane protein</topology>
    </subcellularLocation>
</comment>
<gene>
    <name evidence="6" type="ORF">LOC68_13950</name>
</gene>
<evidence type="ECO:0000256" key="2">
    <source>
        <dbReference type="ARBA" id="ARBA00022692"/>
    </source>
</evidence>
<name>A0A9X1MNF3_9BACT</name>
<keyword evidence="3 5" id="KW-1133">Transmembrane helix</keyword>
<evidence type="ECO:0000256" key="5">
    <source>
        <dbReference type="SAM" id="Phobius"/>
    </source>
</evidence>
<comment type="caution">
    <text evidence="6">The sequence shown here is derived from an EMBL/GenBank/DDBJ whole genome shotgun (WGS) entry which is preliminary data.</text>
</comment>
<keyword evidence="4 5" id="KW-0472">Membrane</keyword>
<dbReference type="InterPro" id="IPR003825">
    <property type="entry name" value="Colicin-V_CvpA"/>
</dbReference>
<feature type="transmembrane region" description="Helical" evidence="5">
    <location>
        <begin position="104"/>
        <end position="129"/>
    </location>
</feature>
<keyword evidence="2 5" id="KW-0812">Transmembrane</keyword>
<organism evidence="6 7">
    <name type="scientific">Blastopirellula sediminis</name>
    <dbReference type="NCBI Taxonomy" id="2894196"/>
    <lineage>
        <taxon>Bacteria</taxon>
        <taxon>Pseudomonadati</taxon>
        <taxon>Planctomycetota</taxon>
        <taxon>Planctomycetia</taxon>
        <taxon>Pirellulales</taxon>
        <taxon>Pirellulaceae</taxon>
        <taxon>Blastopirellula</taxon>
    </lineage>
</organism>
<dbReference type="GO" id="GO:0016020">
    <property type="term" value="C:membrane"/>
    <property type="evidence" value="ECO:0007669"/>
    <property type="project" value="UniProtKB-SubCell"/>
</dbReference>
<feature type="transmembrane region" description="Helical" evidence="5">
    <location>
        <begin position="61"/>
        <end position="83"/>
    </location>
</feature>
<dbReference type="EMBL" id="JAJKFT010000010">
    <property type="protein sequence ID" value="MCC9629492.1"/>
    <property type="molecule type" value="Genomic_DNA"/>
</dbReference>
<reference evidence="6" key="1">
    <citation type="submission" date="2021-11" db="EMBL/GenBank/DDBJ databases">
        <title>Genome sequence.</title>
        <authorList>
            <person name="Sun Q."/>
        </authorList>
    </citation>
    <scope>NUCLEOTIDE SEQUENCE</scope>
    <source>
        <strain evidence="6">JC732</strain>
    </source>
</reference>
<evidence type="ECO:0008006" key="8">
    <source>
        <dbReference type="Google" id="ProtNLM"/>
    </source>
</evidence>
<accession>A0A9X1MNF3</accession>
<keyword evidence="7" id="KW-1185">Reference proteome</keyword>
<dbReference type="Pfam" id="PF02674">
    <property type="entry name" value="Colicin_V"/>
    <property type="match status" value="1"/>
</dbReference>
<proteinExistence type="predicted"/>